<accession>A0AAE4CA82</accession>
<dbReference type="Proteomes" id="UP001183643">
    <property type="component" value="Unassembled WGS sequence"/>
</dbReference>
<dbReference type="InterPro" id="IPR036366">
    <property type="entry name" value="PGBDSf"/>
</dbReference>
<dbReference type="SUPFAM" id="SSF47090">
    <property type="entry name" value="PGBD-like"/>
    <property type="match status" value="1"/>
</dbReference>
<evidence type="ECO:0000259" key="2">
    <source>
        <dbReference type="Pfam" id="PF01471"/>
    </source>
</evidence>
<evidence type="ECO:0000256" key="1">
    <source>
        <dbReference type="SAM" id="SignalP"/>
    </source>
</evidence>
<feature type="domain" description="Peptidoglycan binding-like" evidence="2">
    <location>
        <begin position="89"/>
        <end position="144"/>
    </location>
</feature>
<sequence length="170" mass="18280">MSKNKRRVAGTLTLMTMLALWAALLPGGAAQAGVAGTAVAHARAEAEVGCTSFSNMFQRSPAYYLHIPTVGWDSGDVDCVLARGMNNVGVLALQESLNRCYGQGLATDGQFGANTERAVRNAQNIINSQYNAGIAVDGRYGPQTAFWFHHQIYDHNNGGYHTGACSRWGW</sequence>
<keyword evidence="1" id="KW-0732">Signal</keyword>
<organism evidence="3 4">
    <name type="scientific">Catenuloplanes atrovinosus</name>
    <dbReference type="NCBI Taxonomy" id="137266"/>
    <lineage>
        <taxon>Bacteria</taxon>
        <taxon>Bacillati</taxon>
        <taxon>Actinomycetota</taxon>
        <taxon>Actinomycetes</taxon>
        <taxon>Micromonosporales</taxon>
        <taxon>Micromonosporaceae</taxon>
        <taxon>Catenuloplanes</taxon>
    </lineage>
</organism>
<evidence type="ECO:0000313" key="3">
    <source>
        <dbReference type="EMBL" id="MDR7276627.1"/>
    </source>
</evidence>
<reference evidence="3" key="1">
    <citation type="submission" date="2023-07" db="EMBL/GenBank/DDBJ databases">
        <title>Sequencing the genomes of 1000 actinobacteria strains.</title>
        <authorList>
            <person name="Klenk H.-P."/>
        </authorList>
    </citation>
    <scope>NUCLEOTIDE SEQUENCE</scope>
    <source>
        <strain evidence="3">DSM 44707</strain>
    </source>
</reference>
<dbReference type="Pfam" id="PF01471">
    <property type="entry name" value="PG_binding_1"/>
    <property type="match status" value="1"/>
</dbReference>
<name>A0AAE4CA82_9ACTN</name>
<proteinExistence type="predicted"/>
<dbReference type="RefSeq" id="WP_310368848.1">
    <property type="nucleotide sequence ID" value="NZ_JAVDYB010000001.1"/>
</dbReference>
<feature type="chain" id="PRO_5042065537" description="Peptidoglycan binding-like domain-containing protein" evidence="1">
    <location>
        <begin position="33"/>
        <end position="170"/>
    </location>
</feature>
<dbReference type="EMBL" id="JAVDYB010000001">
    <property type="protein sequence ID" value="MDR7276627.1"/>
    <property type="molecule type" value="Genomic_DNA"/>
</dbReference>
<dbReference type="AlphaFoldDB" id="A0AAE4CA82"/>
<dbReference type="InterPro" id="IPR002477">
    <property type="entry name" value="Peptidoglycan-bd-like"/>
</dbReference>
<evidence type="ECO:0000313" key="4">
    <source>
        <dbReference type="Proteomes" id="UP001183643"/>
    </source>
</evidence>
<gene>
    <name evidence="3" type="ORF">J2S41_003405</name>
</gene>
<comment type="caution">
    <text evidence="3">The sequence shown here is derived from an EMBL/GenBank/DDBJ whole genome shotgun (WGS) entry which is preliminary data.</text>
</comment>
<dbReference type="Gene3D" id="1.10.101.10">
    <property type="entry name" value="PGBD-like superfamily/PGBD"/>
    <property type="match status" value="1"/>
</dbReference>
<dbReference type="InterPro" id="IPR036365">
    <property type="entry name" value="PGBD-like_sf"/>
</dbReference>
<protein>
    <recommendedName>
        <fullName evidence="2">Peptidoglycan binding-like domain-containing protein</fullName>
    </recommendedName>
</protein>
<feature type="signal peptide" evidence="1">
    <location>
        <begin position="1"/>
        <end position="32"/>
    </location>
</feature>
<keyword evidence="4" id="KW-1185">Reference proteome</keyword>